<name>A0ABR3PW96_9TREE</name>
<evidence type="ECO:0000256" key="1">
    <source>
        <dbReference type="ARBA" id="ARBA00010139"/>
    </source>
</evidence>
<dbReference type="InterPro" id="IPR036188">
    <property type="entry name" value="FAD/NAD-bd_sf"/>
</dbReference>
<dbReference type="PANTHER" id="PTHR42877:SF4">
    <property type="entry name" value="FAD_NAD(P)-BINDING DOMAIN-CONTAINING PROTEIN-RELATED"/>
    <property type="match status" value="1"/>
</dbReference>
<gene>
    <name evidence="2" type="ORF">Q8F55_008399</name>
</gene>
<dbReference type="Gene3D" id="3.50.50.60">
    <property type="entry name" value="FAD/NAD(P)-binding domain"/>
    <property type="match status" value="3"/>
</dbReference>
<reference evidence="2 3" key="1">
    <citation type="submission" date="2023-08" db="EMBL/GenBank/DDBJ databases">
        <title>Annotated Genome Sequence of Vanrija albida AlHP1.</title>
        <authorList>
            <person name="Herzog R."/>
        </authorList>
    </citation>
    <scope>NUCLEOTIDE SEQUENCE [LARGE SCALE GENOMIC DNA]</scope>
    <source>
        <strain evidence="2 3">AlHP1</strain>
    </source>
</reference>
<dbReference type="GeneID" id="95989442"/>
<organism evidence="2 3">
    <name type="scientific">Vanrija albida</name>
    <dbReference type="NCBI Taxonomy" id="181172"/>
    <lineage>
        <taxon>Eukaryota</taxon>
        <taxon>Fungi</taxon>
        <taxon>Dikarya</taxon>
        <taxon>Basidiomycota</taxon>
        <taxon>Agaricomycotina</taxon>
        <taxon>Tremellomycetes</taxon>
        <taxon>Trichosporonales</taxon>
        <taxon>Trichosporonaceae</taxon>
        <taxon>Vanrija</taxon>
    </lineage>
</organism>
<evidence type="ECO:0000313" key="2">
    <source>
        <dbReference type="EMBL" id="KAL1406693.1"/>
    </source>
</evidence>
<dbReference type="Pfam" id="PF13450">
    <property type="entry name" value="NAD_binding_8"/>
    <property type="match status" value="1"/>
</dbReference>
<dbReference type="Proteomes" id="UP001565368">
    <property type="component" value="Unassembled WGS sequence"/>
</dbReference>
<dbReference type="InterPro" id="IPR051209">
    <property type="entry name" value="FAD-bind_Monooxygenase_sf"/>
</dbReference>
<evidence type="ECO:0000313" key="3">
    <source>
        <dbReference type="Proteomes" id="UP001565368"/>
    </source>
</evidence>
<dbReference type="EMBL" id="JBBXJM010000006">
    <property type="protein sequence ID" value="KAL1406693.1"/>
    <property type="molecule type" value="Genomic_DNA"/>
</dbReference>
<accession>A0ABR3PW96</accession>
<dbReference type="PANTHER" id="PTHR42877">
    <property type="entry name" value="L-ORNITHINE N(5)-MONOOXYGENASE-RELATED"/>
    <property type="match status" value="1"/>
</dbReference>
<comment type="caution">
    <text evidence="2">The sequence shown here is derived from an EMBL/GenBank/DDBJ whole genome shotgun (WGS) entry which is preliminary data.</text>
</comment>
<evidence type="ECO:0008006" key="4">
    <source>
        <dbReference type="Google" id="ProtNLM"/>
    </source>
</evidence>
<protein>
    <recommendedName>
        <fullName evidence="4">FAD/NAD(P)-binding domain-containing protein</fullName>
    </recommendedName>
</protein>
<proteinExistence type="inferred from homology"/>
<keyword evidence="3" id="KW-1185">Reference proteome</keyword>
<dbReference type="RefSeq" id="XP_069206637.1">
    <property type="nucleotide sequence ID" value="XM_069356796.1"/>
</dbReference>
<sequence>MPARINNGRGPSVCIIGGGVSAISLGLELDRRGLTNWAVYERLDGIGGTWWTNRYPGCRCDVPAIVYSHSRFQNPNWTQTHPPREEIQAYWQDIVVKENLLDRFHLKREYVKADWDAKRKLYTVTLRNLHTGELFEIEAAILVSASGFLSEPQKINTLPGVDKFNGQVWHAANWPEEATNEYLHGKKVAVIGNGCSGVQIVATLGLDPEIEVISVARTKQWFVPSPPGHPRNSVPYAEWRKALRRAFPPFQWLERALLCTIMDSTFYWALQKDGARSRRFLEKWIGKWMLRRYPESMRANAIPSHAFGSKRLIFEDGYFAALNRPHVSAHFGRIEGFTPKAMVLDTGAEVDADVVVMATGYDAEGCTPLVNAGISTAVYKSRSEWKVYRGVMMPGLPNFFMLLGNNLGLNHMSITAVVEIQANYIAQLVQAMYEYEIDTIEPKQSATDAYDAYIADRLDKTTWVTRLWYENNTPIWDDFHGTEELVAAQYRRRTVLSVLAAFALGLFFNPSETSTNLRHVVVVVLTSLLVHLKTLAAAVPFVDRVPAVAKLLHSA</sequence>
<comment type="similarity">
    <text evidence="1">Belongs to the FAD-binding monooxygenase family.</text>
</comment>
<dbReference type="SUPFAM" id="SSF51905">
    <property type="entry name" value="FAD/NAD(P)-binding domain"/>
    <property type="match status" value="2"/>
</dbReference>